<dbReference type="NCBIfam" id="TIGR02145">
    <property type="entry name" value="Fib_succ_major"/>
    <property type="match status" value="1"/>
</dbReference>
<comment type="caution">
    <text evidence="3">The sequence shown here is derived from an EMBL/GenBank/DDBJ whole genome shotgun (WGS) entry which is preliminary data.</text>
</comment>
<proteinExistence type="predicted"/>
<keyword evidence="4" id="KW-1185">Reference proteome</keyword>
<keyword evidence="1" id="KW-0732">Signal</keyword>
<accession>A0A495J271</accession>
<name>A0A495J271_9SPHI</name>
<dbReference type="OrthoDB" id="9805760at2"/>
<feature type="chain" id="PRO_5019795510" evidence="1">
    <location>
        <begin position="23"/>
        <end position="390"/>
    </location>
</feature>
<dbReference type="EMBL" id="RBKU01000001">
    <property type="protein sequence ID" value="RKR83065.1"/>
    <property type="molecule type" value="Genomic_DNA"/>
</dbReference>
<evidence type="ECO:0000259" key="2">
    <source>
        <dbReference type="Pfam" id="PF09603"/>
    </source>
</evidence>
<dbReference type="InterPro" id="IPR011871">
    <property type="entry name" value="Fib_succ_major"/>
</dbReference>
<evidence type="ECO:0000313" key="3">
    <source>
        <dbReference type="EMBL" id="RKR83065.1"/>
    </source>
</evidence>
<protein>
    <submittedName>
        <fullName evidence="3">Uncharacterized protein (TIGR02145 family)</fullName>
    </submittedName>
</protein>
<dbReference type="Pfam" id="PF09603">
    <property type="entry name" value="Fib_succ_major"/>
    <property type="match status" value="1"/>
</dbReference>
<dbReference type="Gene3D" id="2.60.40.2970">
    <property type="match status" value="1"/>
</dbReference>
<reference evidence="3 4" key="1">
    <citation type="submission" date="2018-10" db="EMBL/GenBank/DDBJ databases">
        <title>Genomic Encyclopedia of Archaeal and Bacterial Type Strains, Phase II (KMG-II): from individual species to whole genera.</title>
        <authorList>
            <person name="Goeker M."/>
        </authorList>
    </citation>
    <scope>NUCLEOTIDE SEQUENCE [LARGE SCALE GENOMIC DNA]</scope>
    <source>
        <strain evidence="3 4">DSM 18602</strain>
    </source>
</reference>
<sequence>MKKLYIAAITVILFNCAFTSNKALTPAHLANDTLKVSLKVKHANDTLKADNITAQVEFTNVSAAGIRLPGIFKDANTYLSVTSGNDRIVTPIKLAMVDYSDESPSKYITLAPRKSFKHTINISDILKSKNVPLAGGTYKLEVCYINNKGADCIKGTYYSNAVTFIVAQTPLTVTLIVTKQAPQKQVAVSNVVTFTAVKDTLHVKPFKPSTKSTNRTGTFTDKRDGQTYTWVKIGKHTWMSQNLNYKSKVGVSYYYNNDSTNTLKYGVYYSYAALHDAAPKGWHVPTDAEWQDLEIEGGIPATEVTKMGWNGDDISAFLVGGSTGFNVLYAGRGNNTAPGHVNERAYFWTTREPGEPLYIFRRIFIKSYNRVMRATQGIAFNLNLRCVKDE</sequence>
<organism evidence="3 4">
    <name type="scientific">Mucilaginibacter gracilis</name>
    <dbReference type="NCBI Taxonomy" id="423350"/>
    <lineage>
        <taxon>Bacteria</taxon>
        <taxon>Pseudomonadati</taxon>
        <taxon>Bacteroidota</taxon>
        <taxon>Sphingobacteriia</taxon>
        <taxon>Sphingobacteriales</taxon>
        <taxon>Sphingobacteriaceae</taxon>
        <taxon>Mucilaginibacter</taxon>
    </lineage>
</organism>
<dbReference type="RefSeq" id="WP_121198602.1">
    <property type="nucleotide sequence ID" value="NZ_RBKU01000001.1"/>
</dbReference>
<feature type="domain" description="Fibrobacter succinogenes major paralogous" evidence="2">
    <location>
        <begin position="231"/>
        <end position="388"/>
    </location>
</feature>
<evidence type="ECO:0000256" key="1">
    <source>
        <dbReference type="SAM" id="SignalP"/>
    </source>
</evidence>
<gene>
    <name evidence="3" type="ORF">BDD43_3266</name>
</gene>
<feature type="signal peptide" evidence="1">
    <location>
        <begin position="1"/>
        <end position="22"/>
    </location>
</feature>
<dbReference type="AlphaFoldDB" id="A0A495J271"/>
<evidence type="ECO:0000313" key="4">
    <source>
        <dbReference type="Proteomes" id="UP000268007"/>
    </source>
</evidence>
<dbReference type="Proteomes" id="UP000268007">
    <property type="component" value="Unassembled WGS sequence"/>
</dbReference>